<dbReference type="GO" id="GO:0047213">
    <property type="term" value="F:anthocyanidin 3-O-glucosyltransferase activity"/>
    <property type="evidence" value="ECO:0007669"/>
    <property type="project" value="UniProtKB-EC"/>
</dbReference>
<dbReference type="InterPro" id="IPR035595">
    <property type="entry name" value="UDP_glycos_trans_CS"/>
</dbReference>
<dbReference type="Gene3D" id="3.40.50.2000">
    <property type="entry name" value="Glycogen Phosphorylase B"/>
    <property type="match status" value="2"/>
</dbReference>
<name>A0A6A6LR20_HEVBR</name>
<dbReference type="CDD" id="cd03784">
    <property type="entry name" value="GT1_Gtf-like"/>
    <property type="match status" value="1"/>
</dbReference>
<evidence type="ECO:0000256" key="6">
    <source>
        <dbReference type="RuleBase" id="RU003718"/>
    </source>
</evidence>
<protein>
    <recommendedName>
        <fullName evidence="7">Glycosyltransferase</fullName>
        <ecNumber evidence="7">2.4.1.-</ecNumber>
    </recommendedName>
</protein>
<comment type="pathway">
    <text evidence="1">Pigment biosynthesis; anthocyanin biosynthesis.</text>
</comment>
<dbReference type="FunFam" id="3.40.50.2000:FF:000037">
    <property type="entry name" value="Glycosyltransferase"/>
    <property type="match status" value="1"/>
</dbReference>
<reference evidence="9 10" key="1">
    <citation type="journal article" date="2020" name="Mol. Plant">
        <title>The Chromosome-Based Rubber Tree Genome Provides New Insights into Spurge Genome Evolution and Rubber Biosynthesis.</title>
        <authorList>
            <person name="Liu J."/>
            <person name="Shi C."/>
            <person name="Shi C.C."/>
            <person name="Li W."/>
            <person name="Zhang Q.J."/>
            <person name="Zhang Y."/>
            <person name="Li K."/>
            <person name="Lu H.F."/>
            <person name="Shi C."/>
            <person name="Zhu S.T."/>
            <person name="Xiao Z.Y."/>
            <person name="Nan H."/>
            <person name="Yue Y."/>
            <person name="Zhu X.G."/>
            <person name="Wu Y."/>
            <person name="Hong X.N."/>
            <person name="Fan G.Y."/>
            <person name="Tong Y."/>
            <person name="Zhang D."/>
            <person name="Mao C.L."/>
            <person name="Liu Y.L."/>
            <person name="Hao S.J."/>
            <person name="Liu W.Q."/>
            <person name="Lv M.Q."/>
            <person name="Zhang H.B."/>
            <person name="Liu Y."/>
            <person name="Hu-Tang G.R."/>
            <person name="Wang J.P."/>
            <person name="Wang J.H."/>
            <person name="Sun Y.H."/>
            <person name="Ni S.B."/>
            <person name="Chen W.B."/>
            <person name="Zhang X.C."/>
            <person name="Jiao Y.N."/>
            <person name="Eichler E.E."/>
            <person name="Li G.H."/>
            <person name="Liu X."/>
            <person name="Gao L.Z."/>
        </authorList>
    </citation>
    <scope>NUCLEOTIDE SEQUENCE [LARGE SCALE GENOMIC DNA]</scope>
    <source>
        <strain evidence="10">cv. GT1</strain>
        <tissue evidence="9">Leaf</tissue>
    </source>
</reference>
<dbReference type="PANTHER" id="PTHR48049:SF60">
    <property type="entry name" value="UDP-GLYCOSYLTRANSFERASE 91B1"/>
    <property type="match status" value="1"/>
</dbReference>
<feature type="region of interest" description="Disordered" evidence="8">
    <location>
        <begin position="84"/>
        <end position="107"/>
    </location>
</feature>
<sequence length="519" mass="58437">MRWSLKFLLARAVNGSMGNRPPYYQKPGARNAYNSAVVDTRFCTNCGKSRHTVETCYKKHGFPPGYRRGYNASANNIMADESQQQYESNLISSQPQSGTSTGQEDSGLVQKNYENSSIALSQDQIKGLLALLRSAQLDPKSHSINQHVSTSNLYLLSHHYKFLQTSTPDWIIYDFAPYWLPSILANLGISGVFYSMYGAWTLSFFGSSSSAMINGEDPRTGPEDFTVPPEWIPFPSKIAFRLHEAKQAFRNHFEVNDSGFSDVFRLGSVIGGCDVIAIRNCNELESNFSRLVGELHSKPVLPTGLLPPADFDGSRDQDDVWLTIKECLDKQNKGSVVYIAFGSESELSQPELHELALGLELSGLPFFWALRKRDNSVKLPDGFEERVKGRGIVWTSWVPQLRIMGHESVGGFLTHCGYASIIEALYFELPLIMLPISLDQGLIARIFGEKKVGIEVTKDEDGSFRREWVAESLRFVMVEKEGKPYRDGAKEMKKLIADKDVHDRYVDHFIEFMQNHRVA</sequence>
<evidence type="ECO:0000256" key="2">
    <source>
        <dbReference type="ARBA" id="ARBA00009995"/>
    </source>
</evidence>
<keyword evidence="10" id="KW-1185">Reference proteome</keyword>
<comment type="similarity">
    <text evidence="2 6">Belongs to the UDP-glycosyltransferase family.</text>
</comment>
<dbReference type="PROSITE" id="PS00375">
    <property type="entry name" value="UDPGT"/>
    <property type="match status" value="1"/>
</dbReference>
<gene>
    <name evidence="9" type="ORF">GH714_037776</name>
</gene>
<dbReference type="InterPro" id="IPR050481">
    <property type="entry name" value="UDP-glycosyltransf_plant"/>
</dbReference>
<feature type="compositionally biased region" description="Low complexity" evidence="8">
    <location>
        <begin position="92"/>
        <end position="103"/>
    </location>
</feature>
<comment type="catalytic activity">
    <reaction evidence="5">
        <text>an anthocyanidin + UDP-alpha-D-glucose + H(+) = an anthocyanidin 3-O-beta-D-glucoside + UDP</text>
        <dbReference type="Rhea" id="RHEA:20093"/>
        <dbReference type="ChEBI" id="CHEBI:15378"/>
        <dbReference type="ChEBI" id="CHEBI:16307"/>
        <dbReference type="ChEBI" id="CHEBI:58223"/>
        <dbReference type="ChEBI" id="CHEBI:58885"/>
        <dbReference type="ChEBI" id="CHEBI:143576"/>
        <dbReference type="EC" id="2.4.1.115"/>
    </reaction>
</comment>
<dbReference type="PANTHER" id="PTHR48049">
    <property type="entry name" value="GLYCOSYLTRANSFERASE"/>
    <property type="match status" value="1"/>
</dbReference>
<accession>A0A6A6LR20</accession>
<dbReference type="SUPFAM" id="SSF53756">
    <property type="entry name" value="UDP-Glycosyltransferase/glycogen phosphorylase"/>
    <property type="match status" value="1"/>
</dbReference>
<keyword evidence="4 6" id="KW-0808">Transferase</keyword>
<evidence type="ECO:0000256" key="4">
    <source>
        <dbReference type="ARBA" id="ARBA00022679"/>
    </source>
</evidence>
<dbReference type="AlphaFoldDB" id="A0A6A6LR20"/>
<organism evidence="9 10">
    <name type="scientific">Hevea brasiliensis</name>
    <name type="common">Para rubber tree</name>
    <name type="synonym">Siphonia brasiliensis</name>
    <dbReference type="NCBI Taxonomy" id="3981"/>
    <lineage>
        <taxon>Eukaryota</taxon>
        <taxon>Viridiplantae</taxon>
        <taxon>Streptophyta</taxon>
        <taxon>Embryophyta</taxon>
        <taxon>Tracheophyta</taxon>
        <taxon>Spermatophyta</taxon>
        <taxon>Magnoliopsida</taxon>
        <taxon>eudicotyledons</taxon>
        <taxon>Gunneridae</taxon>
        <taxon>Pentapetalae</taxon>
        <taxon>rosids</taxon>
        <taxon>fabids</taxon>
        <taxon>Malpighiales</taxon>
        <taxon>Euphorbiaceae</taxon>
        <taxon>Crotonoideae</taxon>
        <taxon>Micrandreae</taxon>
        <taxon>Hevea</taxon>
    </lineage>
</organism>
<comment type="caution">
    <text evidence="9">The sequence shown here is derived from an EMBL/GenBank/DDBJ whole genome shotgun (WGS) entry which is preliminary data.</text>
</comment>
<dbReference type="UniPathway" id="UPA00009"/>
<dbReference type="Pfam" id="PF00201">
    <property type="entry name" value="UDPGT"/>
    <property type="match status" value="1"/>
</dbReference>
<evidence type="ECO:0000313" key="10">
    <source>
        <dbReference type="Proteomes" id="UP000467840"/>
    </source>
</evidence>
<evidence type="ECO:0000256" key="7">
    <source>
        <dbReference type="RuleBase" id="RU362057"/>
    </source>
</evidence>
<dbReference type="EMBL" id="JAAGAX010000010">
    <property type="protein sequence ID" value="KAF2302563.1"/>
    <property type="molecule type" value="Genomic_DNA"/>
</dbReference>
<proteinExistence type="inferred from homology"/>
<keyword evidence="3 6" id="KW-0328">Glycosyltransferase</keyword>
<evidence type="ECO:0000256" key="3">
    <source>
        <dbReference type="ARBA" id="ARBA00022676"/>
    </source>
</evidence>
<evidence type="ECO:0000313" key="9">
    <source>
        <dbReference type="EMBL" id="KAF2302563.1"/>
    </source>
</evidence>
<dbReference type="GO" id="GO:0009718">
    <property type="term" value="P:anthocyanin-containing compound biosynthetic process"/>
    <property type="evidence" value="ECO:0007669"/>
    <property type="project" value="UniProtKB-UniPathway"/>
</dbReference>
<dbReference type="EC" id="2.4.1.-" evidence="7"/>
<evidence type="ECO:0000256" key="8">
    <source>
        <dbReference type="SAM" id="MobiDB-lite"/>
    </source>
</evidence>
<evidence type="ECO:0000256" key="5">
    <source>
        <dbReference type="ARBA" id="ARBA00047606"/>
    </source>
</evidence>
<dbReference type="InterPro" id="IPR002213">
    <property type="entry name" value="UDP_glucos_trans"/>
</dbReference>
<evidence type="ECO:0000256" key="1">
    <source>
        <dbReference type="ARBA" id="ARBA00004935"/>
    </source>
</evidence>
<dbReference type="Proteomes" id="UP000467840">
    <property type="component" value="Chromosome 4"/>
</dbReference>